<feature type="region of interest" description="Disordered" evidence="1">
    <location>
        <begin position="1"/>
        <end position="33"/>
    </location>
</feature>
<evidence type="ECO:0000313" key="3">
    <source>
        <dbReference type="Proteomes" id="UP000594638"/>
    </source>
</evidence>
<proteinExistence type="predicted"/>
<comment type="caution">
    <text evidence="2">The sequence shown here is derived from an EMBL/GenBank/DDBJ whole genome shotgun (WGS) entry which is preliminary data.</text>
</comment>
<gene>
    <name evidence="2" type="ORF">OLEA9_A084335</name>
</gene>
<dbReference type="AlphaFoldDB" id="A0A8S0PHQ8"/>
<dbReference type="Proteomes" id="UP000594638">
    <property type="component" value="Unassembled WGS sequence"/>
</dbReference>
<dbReference type="EMBL" id="CACTIH010000030">
    <property type="protein sequence ID" value="CAA2937923.1"/>
    <property type="molecule type" value="Genomic_DNA"/>
</dbReference>
<accession>A0A8S0PHQ8</accession>
<keyword evidence="3" id="KW-1185">Reference proteome</keyword>
<sequence>MLQPTMHNAGCSCSASPLADSPRTSESVTSLVGEDGDLPLTLKLRTQAQPHRSNSTLAAQARSLNHRLTASIWCYCFEWKLKGASAANPAATELIEDSNEPARAAAPPRRVLAPPLLVMY</sequence>
<organism evidence="2 3">
    <name type="scientific">Olea europaea subsp. europaea</name>
    <dbReference type="NCBI Taxonomy" id="158383"/>
    <lineage>
        <taxon>Eukaryota</taxon>
        <taxon>Viridiplantae</taxon>
        <taxon>Streptophyta</taxon>
        <taxon>Embryophyta</taxon>
        <taxon>Tracheophyta</taxon>
        <taxon>Spermatophyta</taxon>
        <taxon>Magnoliopsida</taxon>
        <taxon>eudicotyledons</taxon>
        <taxon>Gunneridae</taxon>
        <taxon>Pentapetalae</taxon>
        <taxon>asterids</taxon>
        <taxon>lamiids</taxon>
        <taxon>Lamiales</taxon>
        <taxon>Oleaceae</taxon>
        <taxon>Oleeae</taxon>
        <taxon>Olea</taxon>
    </lineage>
</organism>
<evidence type="ECO:0000256" key="1">
    <source>
        <dbReference type="SAM" id="MobiDB-lite"/>
    </source>
</evidence>
<name>A0A8S0PHQ8_OLEEU</name>
<evidence type="ECO:0000313" key="2">
    <source>
        <dbReference type="EMBL" id="CAA2937923.1"/>
    </source>
</evidence>
<protein>
    <submittedName>
        <fullName evidence="2">Uncharacterized protein</fullName>
    </submittedName>
</protein>
<reference evidence="2 3" key="1">
    <citation type="submission" date="2019-12" db="EMBL/GenBank/DDBJ databases">
        <authorList>
            <person name="Alioto T."/>
            <person name="Alioto T."/>
            <person name="Gomez Garrido J."/>
        </authorList>
    </citation>
    <scope>NUCLEOTIDE SEQUENCE [LARGE SCALE GENOMIC DNA]</scope>
</reference>
<dbReference type="Gramene" id="OE9A084335T1">
    <property type="protein sequence ID" value="OE9A084335C1"/>
    <property type="gene ID" value="OE9A084335"/>
</dbReference>